<dbReference type="EMBL" id="WTPX01000014">
    <property type="protein sequence ID" value="NNJ24675.1"/>
    <property type="molecule type" value="Genomic_DNA"/>
</dbReference>
<organism evidence="1 2">
    <name type="scientific">Alienimonas chondri</name>
    <dbReference type="NCBI Taxonomy" id="2681879"/>
    <lineage>
        <taxon>Bacteria</taxon>
        <taxon>Pseudomonadati</taxon>
        <taxon>Planctomycetota</taxon>
        <taxon>Planctomycetia</taxon>
        <taxon>Planctomycetales</taxon>
        <taxon>Planctomycetaceae</taxon>
        <taxon>Alienimonas</taxon>
    </lineage>
</organism>
<comment type="caution">
    <text evidence="1">The sequence shown here is derived from an EMBL/GenBank/DDBJ whole genome shotgun (WGS) entry which is preliminary data.</text>
</comment>
<dbReference type="Proteomes" id="UP000609651">
    <property type="component" value="Unassembled WGS sequence"/>
</dbReference>
<evidence type="ECO:0000313" key="1">
    <source>
        <dbReference type="EMBL" id="NNJ24675.1"/>
    </source>
</evidence>
<name>A0ABX1V9K3_9PLAN</name>
<sequence length="327" mass="34073">MPALLFIACLTQLPGNELEPLPTALAKVVPGVRFDDVPLRRAVNRVADANGAAVMFVRGVDPTTPVSLDEADLTAAEALADVVGQGNAAAVALGGAVYVAPPAVCANALKIAAERREELGPTRGVRREPRERALAEQNVVWGDLTPPRAILDDVAAQFGLAVENADAVPHDLWPAGRLPAADAPAALAAILAPFNLTFVWSDDRTGVTIEPLADGFSPDPAPPLTAFAARLPGDGAAMGEGGGVPLDRRTFTLAVEGASVRRIMEAVNGVRFEYDPRALGGEEGGLETRVSIDVTDADADTFFTALFEPAGIAFRWEGTTVTLEPAS</sequence>
<reference evidence="1 2" key="1">
    <citation type="journal article" date="2020" name="Syst. Appl. Microbiol.">
        <title>Alienimonas chondri sp. nov., a novel planctomycete isolated from the biofilm of the red alga Chondrus crispus.</title>
        <authorList>
            <person name="Vitorino I."/>
            <person name="Albuquerque L."/>
            <person name="Wiegand S."/>
            <person name="Kallscheuer N."/>
            <person name="da Costa M.S."/>
            <person name="Lobo-da-Cunha A."/>
            <person name="Jogler C."/>
            <person name="Lage O.M."/>
        </authorList>
    </citation>
    <scope>NUCLEOTIDE SEQUENCE [LARGE SCALE GENOMIC DNA]</scope>
    <source>
        <strain evidence="1 2">LzC2</strain>
    </source>
</reference>
<evidence type="ECO:0008006" key="3">
    <source>
        <dbReference type="Google" id="ProtNLM"/>
    </source>
</evidence>
<keyword evidence="2" id="KW-1185">Reference proteome</keyword>
<dbReference type="RefSeq" id="WP_171183880.1">
    <property type="nucleotide sequence ID" value="NZ_WTPX01000014.1"/>
</dbReference>
<accession>A0ABX1V9K3</accession>
<proteinExistence type="predicted"/>
<protein>
    <recommendedName>
        <fullName evidence="3">DUF2066 domain-containing protein</fullName>
    </recommendedName>
</protein>
<gene>
    <name evidence="1" type="ORF">LzC2_07340</name>
</gene>
<evidence type="ECO:0000313" key="2">
    <source>
        <dbReference type="Proteomes" id="UP000609651"/>
    </source>
</evidence>